<evidence type="ECO:0000313" key="3">
    <source>
        <dbReference type="Proteomes" id="UP000184295"/>
    </source>
</evidence>
<keyword evidence="3" id="KW-1185">Reference proteome</keyword>
<gene>
    <name evidence="2" type="ORF">SAMN02745225_01127</name>
</gene>
<feature type="compositionally biased region" description="Basic and acidic residues" evidence="1">
    <location>
        <begin position="38"/>
        <end position="49"/>
    </location>
</feature>
<feature type="region of interest" description="Disordered" evidence="1">
    <location>
        <begin position="30"/>
        <end position="49"/>
    </location>
</feature>
<sequence length="49" mass="5373">MGCHRPVMTKINQAAVEHHAIALHRELADTNVAGSDSNHPDREAYGTHL</sequence>
<protein>
    <submittedName>
        <fullName evidence="2">Uncharacterized protein</fullName>
    </submittedName>
</protein>
<evidence type="ECO:0000256" key="1">
    <source>
        <dbReference type="SAM" id="MobiDB-lite"/>
    </source>
</evidence>
<accession>A0A1M4UX10</accession>
<name>A0A1M4UX10_9ACTN</name>
<reference evidence="3" key="1">
    <citation type="submission" date="2016-11" db="EMBL/GenBank/DDBJ databases">
        <authorList>
            <person name="Varghese N."/>
            <person name="Submissions S."/>
        </authorList>
    </citation>
    <scope>NUCLEOTIDE SEQUENCE [LARGE SCALE GENOMIC DNA]</scope>
    <source>
        <strain evidence="3">DSM 19514</strain>
    </source>
</reference>
<organism evidence="2 3">
    <name type="scientific">Ferrithrix thermotolerans DSM 19514</name>
    <dbReference type="NCBI Taxonomy" id="1121881"/>
    <lineage>
        <taxon>Bacteria</taxon>
        <taxon>Bacillati</taxon>
        <taxon>Actinomycetota</taxon>
        <taxon>Acidimicrobiia</taxon>
        <taxon>Acidimicrobiales</taxon>
        <taxon>Acidimicrobiaceae</taxon>
        <taxon>Ferrithrix</taxon>
    </lineage>
</organism>
<proteinExistence type="predicted"/>
<dbReference type="STRING" id="1121881.SAMN02745225_01127"/>
<dbReference type="EMBL" id="FQUL01000012">
    <property type="protein sequence ID" value="SHE61199.1"/>
    <property type="molecule type" value="Genomic_DNA"/>
</dbReference>
<dbReference type="Proteomes" id="UP000184295">
    <property type="component" value="Unassembled WGS sequence"/>
</dbReference>
<dbReference type="AlphaFoldDB" id="A0A1M4UX10"/>
<evidence type="ECO:0000313" key="2">
    <source>
        <dbReference type="EMBL" id="SHE61199.1"/>
    </source>
</evidence>